<evidence type="ECO:0000256" key="4">
    <source>
        <dbReference type="ARBA" id="ARBA00023012"/>
    </source>
</evidence>
<keyword evidence="4" id="KW-0902">Two-component regulatory system</keyword>
<dbReference type="InterPro" id="IPR001610">
    <property type="entry name" value="PAC"/>
</dbReference>
<reference evidence="11 12" key="1">
    <citation type="submission" date="2024-06" db="EMBL/GenBank/DDBJ databases">
        <title>Genomic Encyclopedia of Type Strains, Phase IV (KMG-IV): sequencing the most valuable type-strain genomes for metagenomic binning, comparative biology and taxonomic classification.</title>
        <authorList>
            <person name="Goeker M."/>
        </authorList>
    </citation>
    <scope>NUCLEOTIDE SEQUENCE [LARGE SCALE GENOMIC DNA]</scope>
    <source>
        <strain evidence="11 12">DSM 21331</strain>
    </source>
</reference>
<dbReference type="EC" id="2.7.13.3" evidence="2"/>
<feature type="domain" description="PAC" evidence="10">
    <location>
        <begin position="540"/>
        <end position="590"/>
    </location>
</feature>
<dbReference type="CDD" id="cd00082">
    <property type="entry name" value="HisKA"/>
    <property type="match status" value="1"/>
</dbReference>
<dbReference type="PROSITE" id="PS50112">
    <property type="entry name" value="PAS"/>
    <property type="match status" value="1"/>
</dbReference>
<evidence type="ECO:0000256" key="5">
    <source>
        <dbReference type="PROSITE-ProRule" id="PRU00169"/>
    </source>
</evidence>
<dbReference type="CDD" id="cd16922">
    <property type="entry name" value="HATPase_EvgS-ArcB-TorS-like"/>
    <property type="match status" value="1"/>
</dbReference>
<evidence type="ECO:0000259" key="9">
    <source>
        <dbReference type="PROSITE" id="PS50112"/>
    </source>
</evidence>
<dbReference type="NCBIfam" id="TIGR00229">
    <property type="entry name" value="sensory_box"/>
    <property type="match status" value="1"/>
</dbReference>
<keyword evidence="12" id="KW-1185">Reference proteome</keyword>
<dbReference type="InterPro" id="IPR013655">
    <property type="entry name" value="PAS_fold_3"/>
</dbReference>
<keyword evidence="6" id="KW-1133">Transmembrane helix</keyword>
<evidence type="ECO:0000256" key="3">
    <source>
        <dbReference type="ARBA" id="ARBA00022553"/>
    </source>
</evidence>
<dbReference type="InterPro" id="IPR001789">
    <property type="entry name" value="Sig_transdc_resp-reg_receiver"/>
</dbReference>
<evidence type="ECO:0000259" key="7">
    <source>
        <dbReference type="PROSITE" id="PS50109"/>
    </source>
</evidence>
<comment type="caution">
    <text evidence="11">The sequence shown here is derived from an EMBL/GenBank/DDBJ whole genome shotgun (WGS) entry which is preliminary data.</text>
</comment>
<evidence type="ECO:0000259" key="10">
    <source>
        <dbReference type="PROSITE" id="PS50113"/>
    </source>
</evidence>
<gene>
    <name evidence="11" type="ORF">ABID43_002014</name>
</gene>
<dbReference type="InterPro" id="IPR000700">
    <property type="entry name" value="PAS-assoc_C"/>
</dbReference>
<keyword evidence="6" id="KW-0812">Transmembrane</keyword>
<dbReference type="Proteomes" id="UP001549145">
    <property type="component" value="Unassembled WGS sequence"/>
</dbReference>
<keyword evidence="3 5" id="KW-0597">Phosphoprotein</keyword>
<dbReference type="PANTHER" id="PTHR45339">
    <property type="entry name" value="HYBRID SIGNAL TRANSDUCTION HISTIDINE KINASE J"/>
    <property type="match status" value="1"/>
</dbReference>
<feature type="modified residue" description="4-aspartylphosphate" evidence="5">
    <location>
        <position position="908"/>
    </location>
</feature>
<dbReference type="SMART" id="SM00448">
    <property type="entry name" value="REC"/>
    <property type="match status" value="1"/>
</dbReference>
<dbReference type="Gene3D" id="3.30.450.20">
    <property type="entry name" value="PAS domain"/>
    <property type="match status" value="4"/>
</dbReference>
<dbReference type="InterPro" id="IPR011006">
    <property type="entry name" value="CheY-like_superfamily"/>
</dbReference>
<dbReference type="Gene3D" id="3.40.50.2300">
    <property type="match status" value="1"/>
</dbReference>
<dbReference type="SUPFAM" id="SSF47384">
    <property type="entry name" value="Homodimeric domain of signal transducing histidine kinase"/>
    <property type="match status" value="1"/>
</dbReference>
<dbReference type="Pfam" id="PF12860">
    <property type="entry name" value="PAS_7"/>
    <property type="match status" value="1"/>
</dbReference>
<evidence type="ECO:0000256" key="6">
    <source>
        <dbReference type="SAM" id="Phobius"/>
    </source>
</evidence>
<feature type="domain" description="PAC" evidence="10">
    <location>
        <begin position="282"/>
        <end position="339"/>
    </location>
</feature>
<dbReference type="Gene3D" id="3.30.565.10">
    <property type="entry name" value="Histidine kinase-like ATPase, C-terminal domain"/>
    <property type="match status" value="1"/>
</dbReference>
<proteinExistence type="predicted"/>
<dbReference type="PROSITE" id="PS50113">
    <property type="entry name" value="PAC"/>
    <property type="match status" value="2"/>
</dbReference>
<dbReference type="Pfam" id="PF02518">
    <property type="entry name" value="HATPase_c"/>
    <property type="match status" value="1"/>
</dbReference>
<dbReference type="InterPro" id="IPR005467">
    <property type="entry name" value="His_kinase_dom"/>
</dbReference>
<keyword evidence="6" id="KW-0472">Membrane</keyword>
<dbReference type="InterPro" id="IPR036097">
    <property type="entry name" value="HisK_dim/P_sf"/>
</dbReference>
<dbReference type="SUPFAM" id="SSF55785">
    <property type="entry name" value="PYP-like sensor domain (PAS domain)"/>
    <property type="match status" value="4"/>
</dbReference>
<evidence type="ECO:0000313" key="11">
    <source>
        <dbReference type="EMBL" id="MET3692478.1"/>
    </source>
</evidence>
<dbReference type="Pfam" id="PF08448">
    <property type="entry name" value="PAS_4"/>
    <property type="match status" value="1"/>
</dbReference>
<dbReference type="Pfam" id="PF08447">
    <property type="entry name" value="PAS_3"/>
    <property type="match status" value="2"/>
</dbReference>
<feature type="domain" description="Histidine kinase" evidence="7">
    <location>
        <begin position="608"/>
        <end position="834"/>
    </location>
</feature>
<feature type="domain" description="Response regulatory" evidence="8">
    <location>
        <begin position="858"/>
        <end position="978"/>
    </location>
</feature>
<protein>
    <recommendedName>
        <fullName evidence="2">histidine kinase</fullName>
        <ecNumber evidence="2">2.7.13.3</ecNumber>
    </recommendedName>
</protein>
<dbReference type="CDD" id="cd17546">
    <property type="entry name" value="REC_hyHK_CKI1_RcsC-like"/>
    <property type="match status" value="1"/>
</dbReference>
<dbReference type="CDD" id="cd00130">
    <property type="entry name" value="PAS"/>
    <property type="match status" value="1"/>
</dbReference>
<dbReference type="Gene3D" id="2.10.70.100">
    <property type="match status" value="1"/>
</dbReference>
<dbReference type="SMART" id="SM00388">
    <property type="entry name" value="HisKA"/>
    <property type="match status" value="1"/>
</dbReference>
<organism evidence="11 12">
    <name type="scientific">Methylobacterium goesingense</name>
    <dbReference type="NCBI Taxonomy" id="243690"/>
    <lineage>
        <taxon>Bacteria</taxon>
        <taxon>Pseudomonadati</taxon>
        <taxon>Pseudomonadota</taxon>
        <taxon>Alphaproteobacteria</taxon>
        <taxon>Hyphomicrobiales</taxon>
        <taxon>Methylobacteriaceae</taxon>
        <taxon>Methylobacterium</taxon>
    </lineage>
</organism>
<dbReference type="SMART" id="SM00086">
    <property type="entry name" value="PAC"/>
    <property type="match status" value="3"/>
</dbReference>
<dbReference type="InterPro" id="IPR003661">
    <property type="entry name" value="HisK_dim/P_dom"/>
</dbReference>
<dbReference type="SMART" id="SM00091">
    <property type="entry name" value="PAS"/>
    <property type="match status" value="3"/>
</dbReference>
<dbReference type="SUPFAM" id="SSF55874">
    <property type="entry name" value="ATPase domain of HSP90 chaperone/DNA topoisomerase II/histidine kinase"/>
    <property type="match status" value="1"/>
</dbReference>
<evidence type="ECO:0000313" key="12">
    <source>
        <dbReference type="Proteomes" id="UP001549145"/>
    </source>
</evidence>
<comment type="catalytic activity">
    <reaction evidence="1">
        <text>ATP + protein L-histidine = ADP + protein N-phospho-L-histidine.</text>
        <dbReference type="EC" id="2.7.13.3"/>
    </reaction>
</comment>
<feature type="transmembrane region" description="Helical" evidence="6">
    <location>
        <begin position="46"/>
        <end position="66"/>
    </location>
</feature>
<sequence>MASLPIWWPAWRAPGAEGVTPGASPTPAVLMESMTGLKEDARGVDLALVTVVLALAGLVLIGIRIGRRRRRNALARRSAHEAQLLLRDLFEASADRQFIFHVRPPADFRLANWNPAAAAAAGRGDEVLGRPIEAVLSAIQAAQMRTALARTLADGKTVRLENHADGSFFEAVHVPLRNPVTQAIDRIYVGIHDISHLKLAEAEAREANRLLVLAEQVAHVGHWDLQLQARRLTWSDEVYRIHGLDPATFRPTIRRSLAACHPDDRASARTIVTRAIRRREGFDIALRLVRPSGEVRDVLVRGLCQFEHGSAGGHGSVRSIFGVFADVTEVKQAERALADKSALLEATLESMDQGLLLIGADGSVPVINRRAVEILSLPPALMAQRPDYRAIRRSLRESGAWGTSIQDPRHWLLDENRRTTDLRSERRRQDGSVIEVRSLPMHTGEGYVQTLTDITHRRRSDERLRESEARFRLLADYTSDLVVLDDAAGRHRYISPAVTSMLGYSAEEADAIGLRTLVHAEDVAKLDATLRALGAEHPTGSVIYRMRRKAGTWIWVEAAFRRIEDATGIQVIQAIRDVSERKTQEADLKSARAAAEAAARAKAEFLANMSHELRTPLAGILGVHDLLREDATLTRDQARFVGLARESGRSLLTIVNDILDFSKIEAGHLTIEALPFSLPALIEGCRELSAETLQDRPIAFGIAIAPDVPEWVLGDPTRLRQVILNLTTNAIKFTPEGSVTLRASWLQDPAKPRRSRARLRIELIDTGIGILPETLPHLFERFAQADGSTSRQYGGTGLGLTICRRLVQLMGGEIGVESAFGAGSTFWFEVPLRLAEAESAAEDRPSPLLQATAGAVWRVLLAEDNAINQEIIGTVLRQKGHAVTVVEDGERAVAAALDQGPLDLVLMDVQMPGQDGLAATRAIRAREQAEGRSRLPIIALTANAMSEEIERCHAAGMDAHVAKPVDWSVLFATMERLVRETGPAAATR</sequence>
<dbReference type="Gene3D" id="1.10.287.130">
    <property type="match status" value="1"/>
</dbReference>
<accession>A0ABV2L3R8</accession>
<evidence type="ECO:0000256" key="2">
    <source>
        <dbReference type="ARBA" id="ARBA00012438"/>
    </source>
</evidence>
<dbReference type="InterPro" id="IPR003594">
    <property type="entry name" value="HATPase_dom"/>
</dbReference>
<dbReference type="InterPro" id="IPR000014">
    <property type="entry name" value="PAS"/>
</dbReference>
<dbReference type="Pfam" id="PF00072">
    <property type="entry name" value="Response_reg"/>
    <property type="match status" value="1"/>
</dbReference>
<dbReference type="PANTHER" id="PTHR45339:SF1">
    <property type="entry name" value="HYBRID SIGNAL TRANSDUCTION HISTIDINE KINASE J"/>
    <property type="match status" value="1"/>
</dbReference>
<dbReference type="PROSITE" id="PS50110">
    <property type="entry name" value="RESPONSE_REGULATORY"/>
    <property type="match status" value="1"/>
</dbReference>
<dbReference type="RefSeq" id="WP_354465624.1">
    <property type="nucleotide sequence ID" value="NZ_JBEPMM010000004.1"/>
</dbReference>
<dbReference type="PRINTS" id="PR00344">
    <property type="entry name" value="BCTRLSENSOR"/>
</dbReference>
<evidence type="ECO:0000256" key="1">
    <source>
        <dbReference type="ARBA" id="ARBA00000085"/>
    </source>
</evidence>
<name>A0ABV2L3R8_9HYPH</name>
<dbReference type="SMART" id="SM00387">
    <property type="entry name" value="HATPase_c"/>
    <property type="match status" value="1"/>
</dbReference>
<dbReference type="Pfam" id="PF00512">
    <property type="entry name" value="HisKA"/>
    <property type="match status" value="1"/>
</dbReference>
<dbReference type="InterPro" id="IPR036890">
    <property type="entry name" value="HATPase_C_sf"/>
</dbReference>
<feature type="domain" description="PAS" evidence="9">
    <location>
        <begin position="467"/>
        <end position="537"/>
    </location>
</feature>
<dbReference type="InterPro" id="IPR013656">
    <property type="entry name" value="PAS_4"/>
</dbReference>
<dbReference type="InterPro" id="IPR035965">
    <property type="entry name" value="PAS-like_dom_sf"/>
</dbReference>
<dbReference type="InterPro" id="IPR004358">
    <property type="entry name" value="Sig_transdc_His_kin-like_C"/>
</dbReference>
<evidence type="ECO:0000259" key="8">
    <source>
        <dbReference type="PROSITE" id="PS50110"/>
    </source>
</evidence>
<dbReference type="SUPFAM" id="SSF52172">
    <property type="entry name" value="CheY-like"/>
    <property type="match status" value="1"/>
</dbReference>
<dbReference type="EMBL" id="JBEPMM010000004">
    <property type="protein sequence ID" value="MET3692478.1"/>
    <property type="molecule type" value="Genomic_DNA"/>
</dbReference>
<dbReference type="PROSITE" id="PS50109">
    <property type="entry name" value="HIS_KIN"/>
    <property type="match status" value="1"/>
</dbReference>